<dbReference type="GO" id="GO:0007064">
    <property type="term" value="P:mitotic sister chromatid cohesion"/>
    <property type="evidence" value="ECO:0007669"/>
    <property type="project" value="InterPro"/>
</dbReference>
<dbReference type="InterPro" id="IPR039776">
    <property type="entry name" value="Pds5"/>
</dbReference>
<name>A0AA35VFA5_LACSI</name>
<dbReference type="AlphaFoldDB" id="A0AA35VFA5"/>
<sequence>MAVAITRMENGKPTWVKGNLSFPHQDRRFTQTGCANCLKPIEADVSWTITCPVRKSESKVRIMRRLSNSLRIQGNSSSIYIPRLPSINSSLFLMFLSKLRNVYSVMKVLIHDGLSRHSDVDVKVADAVTSSITEITRIAAPDAPYNDEQMRDAFG</sequence>
<dbReference type="PANTHER" id="PTHR12663">
    <property type="entry name" value="ANDROGEN INDUCED INHIBITOR OF PROLIFERATION AS3 / PDS5-RELATED"/>
    <property type="match status" value="1"/>
</dbReference>
<evidence type="ECO:0000256" key="2">
    <source>
        <dbReference type="ARBA" id="ARBA00022763"/>
    </source>
</evidence>
<dbReference type="Pfam" id="PF20168">
    <property type="entry name" value="PDS5"/>
    <property type="match status" value="1"/>
</dbReference>
<keyword evidence="4" id="KW-0539">Nucleus</keyword>
<keyword evidence="6" id="KW-1185">Reference proteome</keyword>
<dbReference type="GO" id="GO:0000785">
    <property type="term" value="C:chromatin"/>
    <property type="evidence" value="ECO:0007669"/>
    <property type="project" value="TreeGrafter"/>
</dbReference>
<dbReference type="EMBL" id="OX465086">
    <property type="protein sequence ID" value="CAI9265120.1"/>
    <property type="molecule type" value="Genomic_DNA"/>
</dbReference>
<evidence type="ECO:0000256" key="3">
    <source>
        <dbReference type="ARBA" id="ARBA00023204"/>
    </source>
</evidence>
<comment type="subcellular location">
    <subcellularLocation>
        <location evidence="1">Nucleus</location>
    </subcellularLocation>
</comment>
<organism evidence="5 6">
    <name type="scientific">Lactuca saligna</name>
    <name type="common">Willowleaf lettuce</name>
    <dbReference type="NCBI Taxonomy" id="75948"/>
    <lineage>
        <taxon>Eukaryota</taxon>
        <taxon>Viridiplantae</taxon>
        <taxon>Streptophyta</taxon>
        <taxon>Embryophyta</taxon>
        <taxon>Tracheophyta</taxon>
        <taxon>Spermatophyta</taxon>
        <taxon>Magnoliopsida</taxon>
        <taxon>eudicotyledons</taxon>
        <taxon>Gunneridae</taxon>
        <taxon>Pentapetalae</taxon>
        <taxon>asterids</taxon>
        <taxon>campanulids</taxon>
        <taxon>Asterales</taxon>
        <taxon>Asteraceae</taxon>
        <taxon>Cichorioideae</taxon>
        <taxon>Cichorieae</taxon>
        <taxon>Lactucinae</taxon>
        <taxon>Lactuca</taxon>
    </lineage>
</organism>
<evidence type="ECO:0000313" key="6">
    <source>
        <dbReference type="Proteomes" id="UP001177003"/>
    </source>
</evidence>
<keyword evidence="3" id="KW-0234">DNA repair</keyword>
<accession>A0AA35VFA5</accession>
<dbReference type="Proteomes" id="UP001177003">
    <property type="component" value="Chromosome 0"/>
</dbReference>
<gene>
    <name evidence="5" type="ORF">LSALG_LOCUS5741</name>
</gene>
<evidence type="ECO:0000313" key="5">
    <source>
        <dbReference type="EMBL" id="CAI9265120.1"/>
    </source>
</evidence>
<protein>
    <submittedName>
        <fullName evidence="5">Uncharacterized protein</fullName>
    </submittedName>
</protein>
<evidence type="ECO:0000256" key="4">
    <source>
        <dbReference type="ARBA" id="ARBA00023242"/>
    </source>
</evidence>
<dbReference type="GO" id="GO:0006281">
    <property type="term" value="P:DNA repair"/>
    <property type="evidence" value="ECO:0007669"/>
    <property type="project" value="UniProtKB-KW"/>
</dbReference>
<reference evidence="5" key="1">
    <citation type="submission" date="2023-04" db="EMBL/GenBank/DDBJ databases">
        <authorList>
            <person name="Vijverberg K."/>
            <person name="Xiong W."/>
            <person name="Schranz E."/>
        </authorList>
    </citation>
    <scope>NUCLEOTIDE SEQUENCE</scope>
</reference>
<dbReference type="GO" id="GO:0005634">
    <property type="term" value="C:nucleus"/>
    <property type="evidence" value="ECO:0007669"/>
    <property type="project" value="UniProtKB-SubCell"/>
</dbReference>
<proteinExistence type="predicted"/>
<dbReference type="PANTHER" id="PTHR12663:SF3">
    <property type="entry name" value="SISTER CHROMATID COHESION PROTEIN PDS5 HOMOLOG C"/>
    <property type="match status" value="1"/>
</dbReference>
<evidence type="ECO:0000256" key="1">
    <source>
        <dbReference type="ARBA" id="ARBA00004123"/>
    </source>
</evidence>
<keyword evidence="2" id="KW-0227">DNA damage</keyword>